<dbReference type="Proteomes" id="UP000596661">
    <property type="component" value="Chromosome 5"/>
</dbReference>
<evidence type="ECO:0000313" key="2">
    <source>
        <dbReference type="EnsemblPlants" id="cds.evm.model.05.1309"/>
    </source>
</evidence>
<feature type="compositionally biased region" description="Low complexity" evidence="1">
    <location>
        <begin position="190"/>
        <end position="204"/>
    </location>
</feature>
<protein>
    <submittedName>
        <fullName evidence="2">Uncharacterized protein</fullName>
    </submittedName>
</protein>
<dbReference type="Gramene" id="evm.model.05.1309">
    <property type="protein sequence ID" value="cds.evm.model.05.1309"/>
    <property type="gene ID" value="evm.TU.05.1309"/>
</dbReference>
<proteinExistence type="predicted"/>
<accession>A0A803PKT7</accession>
<reference evidence="2" key="2">
    <citation type="submission" date="2021-03" db="UniProtKB">
        <authorList>
            <consortium name="EnsemblPlants"/>
        </authorList>
    </citation>
    <scope>IDENTIFICATION</scope>
</reference>
<organism evidence="2 3">
    <name type="scientific">Cannabis sativa</name>
    <name type="common">Hemp</name>
    <name type="synonym">Marijuana</name>
    <dbReference type="NCBI Taxonomy" id="3483"/>
    <lineage>
        <taxon>Eukaryota</taxon>
        <taxon>Viridiplantae</taxon>
        <taxon>Streptophyta</taxon>
        <taxon>Embryophyta</taxon>
        <taxon>Tracheophyta</taxon>
        <taxon>Spermatophyta</taxon>
        <taxon>Magnoliopsida</taxon>
        <taxon>eudicotyledons</taxon>
        <taxon>Gunneridae</taxon>
        <taxon>Pentapetalae</taxon>
        <taxon>rosids</taxon>
        <taxon>fabids</taxon>
        <taxon>Rosales</taxon>
        <taxon>Cannabaceae</taxon>
        <taxon>Cannabis</taxon>
    </lineage>
</organism>
<dbReference type="EnsemblPlants" id="evm.model.05.1309">
    <property type="protein sequence ID" value="cds.evm.model.05.1309"/>
    <property type="gene ID" value="evm.TU.05.1309"/>
</dbReference>
<keyword evidence="3" id="KW-1185">Reference proteome</keyword>
<feature type="region of interest" description="Disordered" evidence="1">
    <location>
        <begin position="190"/>
        <end position="216"/>
    </location>
</feature>
<evidence type="ECO:0000313" key="3">
    <source>
        <dbReference type="Proteomes" id="UP000596661"/>
    </source>
</evidence>
<dbReference type="EMBL" id="UZAU01000521">
    <property type="status" value="NOT_ANNOTATED_CDS"/>
    <property type="molecule type" value="Genomic_DNA"/>
</dbReference>
<evidence type="ECO:0000256" key="1">
    <source>
        <dbReference type="SAM" id="MobiDB-lite"/>
    </source>
</evidence>
<dbReference type="AlphaFoldDB" id="A0A803PKT7"/>
<sequence length="216" mass="24059">MTADQSKLEPKHKIRVWSACPSLVSQCWVLSGSDFRVLNGQIESKHRVPNPKSQGGVLGPDVLVRTGPVSEIESADRFKSVSWYWIWVLDLNTDSVSSSSPSSFTESTQCPVLVWALGLGRGLIFWSWFEVLVLVWVLVQCRLQSGLPRSQSQDVRFLVVGHRFWSKVQRPRPPLPAPLVVFPESHLSLPGPGSSFSSQGQSLENPDLRFESVYGS</sequence>
<reference evidence="2" key="1">
    <citation type="submission" date="2018-11" db="EMBL/GenBank/DDBJ databases">
        <authorList>
            <person name="Grassa J C."/>
        </authorList>
    </citation>
    <scope>NUCLEOTIDE SEQUENCE [LARGE SCALE GENOMIC DNA]</scope>
</reference>
<name>A0A803PKT7_CANSA</name>